<evidence type="ECO:0000256" key="1">
    <source>
        <dbReference type="SAM" id="Phobius"/>
    </source>
</evidence>
<evidence type="ECO:0000313" key="3">
    <source>
        <dbReference type="Proteomes" id="UP000071641"/>
    </source>
</evidence>
<dbReference type="RefSeq" id="WP_062665896.1">
    <property type="nucleotide sequence ID" value="NZ_FIZX01000003.1"/>
</dbReference>
<keyword evidence="1" id="KW-0812">Transmembrane</keyword>
<name>A0A128F9I1_9GAMM</name>
<dbReference type="OrthoDB" id="9151209at2"/>
<organism evidence="2 3">
    <name type="scientific">Grimontia celer</name>
    <dbReference type="NCBI Taxonomy" id="1796497"/>
    <lineage>
        <taxon>Bacteria</taxon>
        <taxon>Pseudomonadati</taxon>
        <taxon>Pseudomonadota</taxon>
        <taxon>Gammaproteobacteria</taxon>
        <taxon>Vibrionales</taxon>
        <taxon>Vibrionaceae</taxon>
        <taxon>Grimontia</taxon>
    </lineage>
</organism>
<protein>
    <submittedName>
        <fullName evidence="2">General secretion pathway, M protein</fullName>
    </submittedName>
</protein>
<proteinExistence type="predicted"/>
<gene>
    <name evidence="2" type="ORF">GCE9029_03785</name>
</gene>
<reference evidence="3" key="1">
    <citation type="submission" date="2016-02" db="EMBL/GenBank/DDBJ databases">
        <authorList>
            <person name="Rodrigo-Torres Lidia"/>
            <person name="Arahal R.David."/>
        </authorList>
    </citation>
    <scope>NUCLEOTIDE SEQUENCE [LARGE SCALE GENOMIC DNA]</scope>
    <source>
        <strain evidence="3">CECT 9029</strain>
    </source>
</reference>
<dbReference type="EMBL" id="FIZX01000003">
    <property type="protein sequence ID" value="CZF83439.1"/>
    <property type="molecule type" value="Genomic_DNA"/>
</dbReference>
<keyword evidence="3" id="KW-1185">Reference proteome</keyword>
<keyword evidence="1" id="KW-1133">Transmembrane helix</keyword>
<sequence length="218" mass="24456">MNALLTRGKDAFDALSLREQWMIALAGWVAILGLGLFLFIEPVSKTLAQLETQILQSERTTEDLVTLNRLKQEKLHTSPNSELEAELATLNKEISALDSEMERKVDGLVTAAQMSSLMEAVLRQSERLTLVSMNSLPPQQLTDTEDAGYYIHPVEITLEGRYFDIVDYLSALEALPVKYYWQGVDYSVKEYPMAEVTIEVYTLGESAVFIGGKNEITE</sequence>
<dbReference type="GO" id="GO:0043107">
    <property type="term" value="P:type IV pilus-dependent motility"/>
    <property type="evidence" value="ECO:0007669"/>
    <property type="project" value="InterPro"/>
</dbReference>
<dbReference type="Proteomes" id="UP000071641">
    <property type="component" value="Unassembled WGS sequence"/>
</dbReference>
<accession>A0A128F9I1</accession>
<dbReference type="InterPro" id="IPR007445">
    <property type="entry name" value="PilO"/>
</dbReference>
<dbReference type="Pfam" id="PF04350">
    <property type="entry name" value="PilO"/>
    <property type="match status" value="1"/>
</dbReference>
<dbReference type="STRING" id="1796497.GCE9029_03785"/>
<feature type="transmembrane region" description="Helical" evidence="1">
    <location>
        <begin position="20"/>
        <end position="40"/>
    </location>
</feature>
<dbReference type="AlphaFoldDB" id="A0A128F9I1"/>
<keyword evidence="1" id="KW-0472">Membrane</keyword>
<dbReference type="GO" id="GO:0043683">
    <property type="term" value="P:type IV pilus assembly"/>
    <property type="evidence" value="ECO:0007669"/>
    <property type="project" value="InterPro"/>
</dbReference>
<evidence type="ECO:0000313" key="2">
    <source>
        <dbReference type="EMBL" id="CZF83439.1"/>
    </source>
</evidence>